<organism evidence="2">
    <name type="scientific">candidate division WOR-3 bacterium</name>
    <dbReference type="NCBI Taxonomy" id="2052148"/>
    <lineage>
        <taxon>Bacteria</taxon>
        <taxon>Bacteria division WOR-3</taxon>
    </lineage>
</organism>
<gene>
    <name evidence="2" type="ORF">ENX07_03110</name>
</gene>
<comment type="caution">
    <text evidence="2">The sequence shown here is derived from an EMBL/GenBank/DDBJ whole genome shotgun (WGS) entry which is preliminary data.</text>
</comment>
<evidence type="ECO:0000313" key="2">
    <source>
        <dbReference type="EMBL" id="HGE99043.1"/>
    </source>
</evidence>
<protein>
    <submittedName>
        <fullName evidence="2">Uncharacterized protein</fullName>
    </submittedName>
</protein>
<keyword evidence="1" id="KW-1133">Transmembrane helix</keyword>
<dbReference type="AlphaFoldDB" id="A0A7C3UP40"/>
<dbReference type="EMBL" id="DTMQ01000018">
    <property type="protein sequence ID" value="HGE99043.1"/>
    <property type="molecule type" value="Genomic_DNA"/>
</dbReference>
<keyword evidence="1" id="KW-0472">Membrane</keyword>
<name>A0A7C3UP40_UNCW3</name>
<accession>A0A7C3UP40</accession>
<reference evidence="2" key="1">
    <citation type="journal article" date="2020" name="mSystems">
        <title>Genome- and Community-Level Interaction Insights into Carbon Utilization and Element Cycling Functions of Hydrothermarchaeota in Hydrothermal Sediment.</title>
        <authorList>
            <person name="Zhou Z."/>
            <person name="Liu Y."/>
            <person name="Xu W."/>
            <person name="Pan J."/>
            <person name="Luo Z.H."/>
            <person name="Li M."/>
        </authorList>
    </citation>
    <scope>NUCLEOTIDE SEQUENCE [LARGE SCALE GENOMIC DNA]</scope>
    <source>
        <strain evidence="2">SpSt-906</strain>
    </source>
</reference>
<feature type="transmembrane region" description="Helical" evidence="1">
    <location>
        <begin position="12"/>
        <end position="29"/>
    </location>
</feature>
<keyword evidence="1" id="KW-0812">Transmembrane</keyword>
<sequence>MKIEIKRSGELKVYEIMVTTIVCLVALSIPKSTIANEMKYIGDVKLYWGGFSENSFTHNVSVYVYPDVSYEKKLTNGSNVIVDLPEGYSEYWITLVSGCWFADWSITVSTIRSKKVVLLEKWRFTGSRGDAPCLGEIGLEGLFWSQLLKAEIVPMNQFGRHFREFYSEDDNSKWINIKLNWDWNGKTGFRLLVLAR</sequence>
<evidence type="ECO:0000256" key="1">
    <source>
        <dbReference type="SAM" id="Phobius"/>
    </source>
</evidence>
<proteinExistence type="predicted"/>